<dbReference type="RefSeq" id="XP_001326010.1">
    <property type="nucleotide sequence ID" value="XM_001325975.1"/>
</dbReference>
<dbReference type="GO" id="GO:0005938">
    <property type="term" value="C:cell cortex"/>
    <property type="evidence" value="ECO:0000318"/>
    <property type="project" value="GO_Central"/>
</dbReference>
<gene>
    <name evidence="6" type="ORF">TVAG_468030</name>
</gene>
<keyword evidence="3" id="KW-0963">Cytoplasm</keyword>
<dbReference type="PANTHER" id="PTHR11604">
    <property type="entry name" value="PROFILIN"/>
    <property type="match status" value="1"/>
</dbReference>
<dbReference type="PANTHER" id="PTHR11604:SF0">
    <property type="entry name" value="PROFILIN"/>
    <property type="match status" value="1"/>
</dbReference>
<dbReference type="SUPFAM" id="SSF55770">
    <property type="entry name" value="Profilin (actin-binding protein)"/>
    <property type="match status" value="1"/>
</dbReference>
<dbReference type="InterPro" id="IPR048278">
    <property type="entry name" value="PFN"/>
</dbReference>
<evidence type="ECO:0000256" key="3">
    <source>
        <dbReference type="ARBA" id="ARBA00022490"/>
    </source>
</evidence>
<dbReference type="GO" id="GO:0005856">
    <property type="term" value="C:cytoskeleton"/>
    <property type="evidence" value="ECO:0007669"/>
    <property type="project" value="UniProtKB-SubCell"/>
</dbReference>
<dbReference type="SMR" id="A2E0P2"/>
<comment type="subcellular location">
    <subcellularLocation>
        <location evidence="1">Cytoplasm</location>
        <location evidence="1">Cytoskeleton</location>
    </subcellularLocation>
</comment>
<sequence>MENILNEMIGKCAGAAIFSHTGIVWYTTPGFYTNTNEFRNFANVFVPNSKCVYDGISFQNQVYLTLSLSDEIYIGITNTSFAIMCKCKECIVFAYDENKITYDRLKQATVQLAQKIKENNLDSQDLGK</sequence>
<dbReference type="FunFam" id="3.30.450.30:FF:000034">
    <property type="entry name" value="Profilin"/>
    <property type="match status" value="1"/>
</dbReference>
<dbReference type="Proteomes" id="UP000001542">
    <property type="component" value="Unassembled WGS sequence"/>
</dbReference>
<accession>A2E0P2</accession>
<reference evidence="6" key="2">
    <citation type="journal article" date="2007" name="Science">
        <title>Draft genome sequence of the sexually transmitted pathogen Trichomonas vaginalis.</title>
        <authorList>
            <person name="Carlton J.M."/>
            <person name="Hirt R.P."/>
            <person name="Silva J.C."/>
            <person name="Delcher A.L."/>
            <person name="Schatz M."/>
            <person name="Zhao Q."/>
            <person name="Wortman J.R."/>
            <person name="Bidwell S.L."/>
            <person name="Alsmark U.C.M."/>
            <person name="Besteiro S."/>
            <person name="Sicheritz-Ponten T."/>
            <person name="Noel C.J."/>
            <person name="Dacks J.B."/>
            <person name="Foster P.G."/>
            <person name="Simillion C."/>
            <person name="Van de Peer Y."/>
            <person name="Miranda-Saavedra D."/>
            <person name="Barton G.J."/>
            <person name="Westrop G.D."/>
            <person name="Mueller S."/>
            <person name="Dessi D."/>
            <person name="Fiori P.L."/>
            <person name="Ren Q."/>
            <person name="Paulsen I."/>
            <person name="Zhang H."/>
            <person name="Bastida-Corcuera F.D."/>
            <person name="Simoes-Barbosa A."/>
            <person name="Brown M.T."/>
            <person name="Hayes R.D."/>
            <person name="Mukherjee M."/>
            <person name="Okumura C.Y."/>
            <person name="Schneider R."/>
            <person name="Smith A.J."/>
            <person name="Vanacova S."/>
            <person name="Villalvazo M."/>
            <person name="Haas B.J."/>
            <person name="Pertea M."/>
            <person name="Feldblyum T.V."/>
            <person name="Utterback T.R."/>
            <person name="Shu C.L."/>
            <person name="Osoegawa K."/>
            <person name="de Jong P.J."/>
            <person name="Hrdy I."/>
            <person name="Horvathova L."/>
            <person name="Zubacova Z."/>
            <person name="Dolezal P."/>
            <person name="Malik S.B."/>
            <person name="Logsdon J.M. Jr."/>
            <person name="Henze K."/>
            <person name="Gupta A."/>
            <person name="Wang C.C."/>
            <person name="Dunne R.L."/>
            <person name="Upcroft J.A."/>
            <person name="Upcroft P."/>
            <person name="White O."/>
            <person name="Salzberg S.L."/>
            <person name="Tang P."/>
            <person name="Chiu C.-H."/>
            <person name="Lee Y.-S."/>
            <person name="Embley T.M."/>
            <person name="Coombs G.H."/>
            <person name="Mottram J.C."/>
            <person name="Tachezy J."/>
            <person name="Fraser-Liggett C.M."/>
            <person name="Johnson P.J."/>
        </authorList>
    </citation>
    <scope>NUCLEOTIDE SEQUENCE [LARGE SCALE GENOMIC DNA]</scope>
    <source>
        <strain evidence="6">G3</strain>
    </source>
</reference>
<evidence type="ECO:0000256" key="1">
    <source>
        <dbReference type="ARBA" id="ARBA00004245"/>
    </source>
</evidence>
<dbReference type="InterPro" id="IPR036140">
    <property type="entry name" value="PFN_sf"/>
</dbReference>
<keyword evidence="5" id="KW-0206">Cytoskeleton</keyword>
<dbReference type="VEuPathDB" id="TrichDB:TVAGG3_0073780"/>
<evidence type="ECO:0008006" key="8">
    <source>
        <dbReference type="Google" id="ProtNLM"/>
    </source>
</evidence>
<dbReference type="KEGG" id="tva:4771772"/>
<organism evidence="6 7">
    <name type="scientific">Trichomonas vaginalis (strain ATCC PRA-98 / G3)</name>
    <dbReference type="NCBI Taxonomy" id="412133"/>
    <lineage>
        <taxon>Eukaryota</taxon>
        <taxon>Metamonada</taxon>
        <taxon>Parabasalia</taxon>
        <taxon>Trichomonadida</taxon>
        <taxon>Trichomonadidae</taxon>
        <taxon>Trichomonas</taxon>
    </lineage>
</organism>
<evidence type="ECO:0000256" key="5">
    <source>
        <dbReference type="ARBA" id="ARBA00023212"/>
    </source>
</evidence>
<keyword evidence="7" id="KW-1185">Reference proteome</keyword>
<evidence type="ECO:0000313" key="7">
    <source>
        <dbReference type="Proteomes" id="UP000001542"/>
    </source>
</evidence>
<dbReference type="VEuPathDB" id="TrichDB:TVAG_468030"/>
<dbReference type="EMBL" id="DS113280">
    <property type="protein sequence ID" value="EAY13787.1"/>
    <property type="molecule type" value="Genomic_DNA"/>
</dbReference>
<evidence type="ECO:0000313" key="6">
    <source>
        <dbReference type="EMBL" id="EAY13787.1"/>
    </source>
</evidence>
<comment type="similarity">
    <text evidence="2">Belongs to the profilin family.</text>
</comment>
<keyword evidence="4" id="KW-0009">Actin-binding</keyword>
<protein>
    <recommendedName>
        <fullName evidence="8">Profilin</fullName>
    </recommendedName>
</protein>
<reference evidence="6" key="1">
    <citation type="submission" date="2006-10" db="EMBL/GenBank/DDBJ databases">
        <authorList>
            <person name="Amadeo P."/>
            <person name="Zhao Q."/>
            <person name="Wortman J."/>
            <person name="Fraser-Liggett C."/>
            <person name="Carlton J."/>
        </authorList>
    </citation>
    <scope>NUCLEOTIDE SEQUENCE</scope>
    <source>
        <strain evidence="6">G3</strain>
    </source>
</reference>
<evidence type="ECO:0000256" key="4">
    <source>
        <dbReference type="ARBA" id="ARBA00023203"/>
    </source>
</evidence>
<proteinExistence type="inferred from homology"/>
<name>A2E0P2_TRIV3</name>
<dbReference type="Gene3D" id="3.30.450.30">
    <property type="entry name" value="Dynein light chain 2a, cytoplasmic"/>
    <property type="match status" value="1"/>
</dbReference>
<dbReference type="InParanoid" id="A2E0P2"/>
<evidence type="ECO:0000256" key="2">
    <source>
        <dbReference type="ARBA" id="ARBA00010058"/>
    </source>
</evidence>
<dbReference type="InterPro" id="IPR005455">
    <property type="entry name" value="PFN_euk"/>
</dbReference>
<dbReference type="AlphaFoldDB" id="A2E0P2"/>
<dbReference type="GO" id="GO:0003785">
    <property type="term" value="F:actin monomer binding"/>
    <property type="evidence" value="ECO:0000318"/>
    <property type="project" value="GO_Central"/>
</dbReference>
<dbReference type="Pfam" id="PF00235">
    <property type="entry name" value="Profilin"/>
    <property type="match status" value="1"/>
</dbReference>